<evidence type="ECO:0000256" key="1">
    <source>
        <dbReference type="ARBA" id="ARBA00004141"/>
    </source>
</evidence>
<feature type="transmembrane region" description="Helical" evidence="5">
    <location>
        <begin position="337"/>
        <end position="356"/>
    </location>
</feature>
<evidence type="ECO:0000256" key="3">
    <source>
        <dbReference type="ARBA" id="ARBA00022989"/>
    </source>
</evidence>
<dbReference type="Pfam" id="PF04932">
    <property type="entry name" value="Wzy_C"/>
    <property type="match status" value="1"/>
</dbReference>
<dbReference type="Proteomes" id="UP000698752">
    <property type="component" value="Unassembled WGS sequence"/>
</dbReference>
<name>A0ABS5END5_9PROT</name>
<protein>
    <submittedName>
        <fullName evidence="7">O-antigen ligase domain-containing protein</fullName>
    </submittedName>
</protein>
<proteinExistence type="predicted"/>
<dbReference type="InterPro" id="IPR007016">
    <property type="entry name" value="O-antigen_ligase-rel_domated"/>
</dbReference>
<gene>
    <name evidence="7" type="ORF">GXW78_22965</name>
</gene>
<comment type="caution">
    <text evidence="7">The sequence shown here is derived from an EMBL/GenBank/DDBJ whole genome shotgun (WGS) entry which is preliminary data.</text>
</comment>
<evidence type="ECO:0000256" key="2">
    <source>
        <dbReference type="ARBA" id="ARBA00022692"/>
    </source>
</evidence>
<dbReference type="PANTHER" id="PTHR37422">
    <property type="entry name" value="TEICHURONIC ACID BIOSYNTHESIS PROTEIN TUAE"/>
    <property type="match status" value="1"/>
</dbReference>
<evidence type="ECO:0000256" key="5">
    <source>
        <dbReference type="SAM" id="Phobius"/>
    </source>
</evidence>
<keyword evidence="2 5" id="KW-0812">Transmembrane</keyword>
<dbReference type="GO" id="GO:0016874">
    <property type="term" value="F:ligase activity"/>
    <property type="evidence" value="ECO:0007669"/>
    <property type="project" value="UniProtKB-KW"/>
</dbReference>
<dbReference type="InterPro" id="IPR051533">
    <property type="entry name" value="WaaL-like"/>
</dbReference>
<reference evidence="8" key="1">
    <citation type="journal article" date="2021" name="Syst. Appl. Microbiol.">
        <title>Roseomonas hellenica sp. nov., isolated from roots of wild-growing Alkanna tinctoria.</title>
        <authorList>
            <person name="Rat A."/>
            <person name="Naranjo H.D."/>
            <person name="Lebbe L."/>
            <person name="Cnockaert M."/>
            <person name="Krigas N."/>
            <person name="Grigoriadou K."/>
            <person name="Maloupa E."/>
            <person name="Willems A."/>
        </authorList>
    </citation>
    <scope>NUCLEOTIDE SEQUENCE [LARGE SCALE GENOMIC DNA]</scope>
    <source>
        <strain evidence="8">LMG 31159</strain>
    </source>
</reference>
<evidence type="ECO:0000313" key="7">
    <source>
        <dbReference type="EMBL" id="MBR0652536.1"/>
    </source>
</evidence>
<keyword evidence="4 5" id="KW-0472">Membrane</keyword>
<evidence type="ECO:0000256" key="4">
    <source>
        <dbReference type="ARBA" id="ARBA00023136"/>
    </source>
</evidence>
<feature type="transmembrane region" description="Helical" evidence="5">
    <location>
        <begin position="237"/>
        <end position="256"/>
    </location>
</feature>
<keyword evidence="8" id="KW-1185">Reference proteome</keyword>
<dbReference type="PANTHER" id="PTHR37422:SF13">
    <property type="entry name" value="LIPOPOLYSACCHARIDE BIOSYNTHESIS PROTEIN PA4999-RELATED"/>
    <property type="match status" value="1"/>
</dbReference>
<accession>A0ABS5END5</accession>
<evidence type="ECO:0000259" key="6">
    <source>
        <dbReference type="Pfam" id="PF04932"/>
    </source>
</evidence>
<evidence type="ECO:0000313" key="8">
    <source>
        <dbReference type="Proteomes" id="UP000698752"/>
    </source>
</evidence>
<feature type="domain" description="O-antigen ligase-related" evidence="6">
    <location>
        <begin position="200"/>
        <end position="341"/>
    </location>
</feature>
<dbReference type="RefSeq" id="WP_211871252.1">
    <property type="nucleotide sequence ID" value="NZ_JAAEDI010000030.1"/>
</dbReference>
<feature type="transmembrane region" description="Helical" evidence="5">
    <location>
        <begin position="99"/>
        <end position="116"/>
    </location>
</feature>
<feature type="transmembrane region" description="Helical" evidence="5">
    <location>
        <begin position="162"/>
        <end position="181"/>
    </location>
</feature>
<comment type="subcellular location">
    <subcellularLocation>
        <location evidence="1">Membrane</location>
        <topology evidence="1">Multi-pass membrane protein</topology>
    </subcellularLocation>
</comment>
<sequence>MLTGMRGLAGLTGILAAALHFAGALKSTPPGAAMPVDLTAMAALGLLATLPLLVAGHHWRLDATIGPPLAACGALWLWMVLAGAWSPSRGILAAKLPDAVLLGPAMLLAGMAVAGHPRALSRCAGAALAIGTFVAATIAWGLATESIVLGGQPGSSPELLRVQYQIAGLAIASAAALAAVRAAEARRWAARIGWLTLAGLLSASALLPGGRAALAALALALAAAPAIVLWRAGRRGVALLWPGLVLAAAAAVLLVVQSDPPLAAGLRTLERLSQGEVAEASGRLPLWRAATEQGGAALPWGLGTGGFTIAAGHGERRALYPHNHLLEALAEGGLPGFVLWLAAFGGGGAAAVLLGARVEAERAARIAALTLPVALSVMVSTDLGNRMAWLALGLALGLGVTAEPRHVPALRQAGV</sequence>
<feature type="transmembrane region" description="Helical" evidence="5">
    <location>
        <begin position="68"/>
        <end position="87"/>
    </location>
</feature>
<feature type="transmembrane region" description="Helical" evidence="5">
    <location>
        <begin position="123"/>
        <end position="142"/>
    </location>
</feature>
<keyword evidence="7" id="KW-0436">Ligase</keyword>
<dbReference type="EMBL" id="JAAEDI010000030">
    <property type="protein sequence ID" value="MBR0652536.1"/>
    <property type="molecule type" value="Genomic_DNA"/>
</dbReference>
<keyword evidence="3 5" id="KW-1133">Transmembrane helix</keyword>
<feature type="transmembrane region" description="Helical" evidence="5">
    <location>
        <begin position="34"/>
        <end position="56"/>
    </location>
</feature>
<feature type="transmembrane region" description="Helical" evidence="5">
    <location>
        <begin position="213"/>
        <end position="230"/>
    </location>
</feature>
<organism evidence="7 8">
    <name type="scientific">Neoroseomonas terrae</name>
    <dbReference type="NCBI Taxonomy" id="424799"/>
    <lineage>
        <taxon>Bacteria</taxon>
        <taxon>Pseudomonadati</taxon>
        <taxon>Pseudomonadota</taxon>
        <taxon>Alphaproteobacteria</taxon>
        <taxon>Acetobacterales</taxon>
        <taxon>Acetobacteraceae</taxon>
        <taxon>Neoroseomonas</taxon>
    </lineage>
</organism>
<feature type="transmembrane region" description="Helical" evidence="5">
    <location>
        <begin position="188"/>
        <end position="207"/>
    </location>
</feature>